<name>A0A0T5VSD5_9SPHI</name>
<evidence type="ECO:0000259" key="1">
    <source>
        <dbReference type="Pfam" id="PF08818"/>
    </source>
</evidence>
<dbReference type="AlphaFoldDB" id="A0A0T5VSD5"/>
<dbReference type="Pfam" id="PF08818">
    <property type="entry name" value="DUF1801"/>
    <property type="match status" value="1"/>
</dbReference>
<dbReference type="SUPFAM" id="SSF159888">
    <property type="entry name" value="YdhG-like"/>
    <property type="match status" value="1"/>
</dbReference>
<sequence>MEQPKPENIDQYIANFPIETQKLLQQIRETIHKAVPEAKEVISYGMPAFKQNTVLVYFAGYAKHIGFYPTGSGIEAFKDEFAQYKWSKGAVQFPLDKPLPLDLITRITRFKAERDLEKVKKKKS</sequence>
<dbReference type="RefSeq" id="WP_057931866.1">
    <property type="nucleotide sequence ID" value="NZ_LMZQ01000004.1"/>
</dbReference>
<dbReference type="Gene3D" id="3.90.1150.200">
    <property type="match status" value="1"/>
</dbReference>
<dbReference type="Proteomes" id="UP000051950">
    <property type="component" value="Unassembled WGS sequence"/>
</dbReference>
<dbReference type="InterPro" id="IPR014922">
    <property type="entry name" value="YdhG-like"/>
</dbReference>
<organism evidence="2 3">
    <name type="scientific">Pedobacter ginsenosidimutans</name>
    <dbReference type="NCBI Taxonomy" id="687842"/>
    <lineage>
        <taxon>Bacteria</taxon>
        <taxon>Pseudomonadati</taxon>
        <taxon>Bacteroidota</taxon>
        <taxon>Sphingobacteriia</taxon>
        <taxon>Sphingobacteriales</taxon>
        <taxon>Sphingobacteriaceae</taxon>
        <taxon>Pedobacter</taxon>
    </lineage>
</organism>
<proteinExistence type="predicted"/>
<evidence type="ECO:0000313" key="2">
    <source>
        <dbReference type="EMBL" id="KRT16779.1"/>
    </source>
</evidence>
<gene>
    <name evidence="2" type="ORF">ASU31_08175</name>
</gene>
<dbReference type="OrthoDB" id="115213at2"/>
<keyword evidence="3" id="KW-1185">Reference proteome</keyword>
<accession>A0A0T5VSD5</accession>
<reference evidence="2 3" key="1">
    <citation type="submission" date="2015-11" db="EMBL/GenBank/DDBJ databases">
        <title>Sequence of Pedobacter ginsenosidimutans.</title>
        <authorList>
            <person name="Carson E."/>
            <person name="Keyser V."/>
            <person name="Newman J."/>
            <person name="Miller J."/>
        </authorList>
    </citation>
    <scope>NUCLEOTIDE SEQUENCE [LARGE SCALE GENOMIC DNA]</scope>
    <source>
        <strain evidence="2 3">KACC 14530</strain>
    </source>
</reference>
<evidence type="ECO:0000313" key="3">
    <source>
        <dbReference type="Proteomes" id="UP000051950"/>
    </source>
</evidence>
<dbReference type="EMBL" id="LMZQ01000004">
    <property type="protein sequence ID" value="KRT16779.1"/>
    <property type="molecule type" value="Genomic_DNA"/>
</dbReference>
<protein>
    <recommendedName>
        <fullName evidence="1">YdhG-like domain-containing protein</fullName>
    </recommendedName>
</protein>
<dbReference type="STRING" id="687842.ASU31_08175"/>
<comment type="caution">
    <text evidence="2">The sequence shown here is derived from an EMBL/GenBank/DDBJ whole genome shotgun (WGS) entry which is preliminary data.</text>
</comment>
<feature type="domain" description="YdhG-like" evidence="1">
    <location>
        <begin position="21"/>
        <end position="110"/>
    </location>
</feature>